<evidence type="ECO:0000313" key="2">
    <source>
        <dbReference type="EMBL" id="OGD83595.1"/>
    </source>
</evidence>
<sequence length="271" mass="31273">MQDRIVSYYNRSNWLYKYFWYNNKTLGLHFGIDSKKTKSLNQSIENQYKILIKLGKIKKEMKVLDAGCGVGGAGIYLAEKTKAMLFGISLVPEQIQQAKANASKREVSDLTRFEVMDYTKTSFKDNYFDVIFGIESICHSYPKELFLKEANRVLKKTGKLIIADGYRTRKEESNQENKITKNLCSAWKLKEMIEIKTMTQKIVYSGFKIEKKLDKTNNLSFSKNRFKLLGFLGQFFTFLPGVRDNVSAIKSVLKGLEINLFGYFILVATKK</sequence>
<proteinExistence type="predicted"/>
<comment type="caution">
    <text evidence="2">The sequence shown here is derived from an EMBL/GenBank/DDBJ whole genome shotgun (WGS) entry which is preliminary data.</text>
</comment>
<evidence type="ECO:0000313" key="3">
    <source>
        <dbReference type="Proteomes" id="UP000179237"/>
    </source>
</evidence>
<feature type="domain" description="Methyltransferase" evidence="1">
    <location>
        <begin position="57"/>
        <end position="191"/>
    </location>
</feature>
<dbReference type="InterPro" id="IPR025714">
    <property type="entry name" value="Methyltranfer_dom"/>
</dbReference>
<reference evidence="2 3" key="1">
    <citation type="journal article" date="2016" name="Nat. Commun.">
        <title>Thousands of microbial genomes shed light on interconnected biogeochemical processes in an aquifer system.</title>
        <authorList>
            <person name="Anantharaman K."/>
            <person name="Brown C.T."/>
            <person name="Hug L.A."/>
            <person name="Sharon I."/>
            <person name="Castelle C.J."/>
            <person name="Probst A.J."/>
            <person name="Thomas B.C."/>
            <person name="Singh A."/>
            <person name="Wilkins M.J."/>
            <person name="Karaoz U."/>
            <person name="Brodie E.L."/>
            <person name="Williams K.H."/>
            <person name="Hubbard S.S."/>
            <person name="Banfield J.F."/>
        </authorList>
    </citation>
    <scope>NUCLEOTIDE SEQUENCE [LARGE SCALE GENOMIC DNA]</scope>
</reference>
<evidence type="ECO:0000259" key="1">
    <source>
        <dbReference type="Pfam" id="PF13847"/>
    </source>
</evidence>
<organism evidence="2 3">
    <name type="scientific">Candidatus Collierbacteria bacterium RIFOXYD1_FULL_40_9</name>
    <dbReference type="NCBI Taxonomy" id="1817731"/>
    <lineage>
        <taxon>Bacteria</taxon>
        <taxon>Candidatus Collieribacteriota</taxon>
    </lineage>
</organism>
<dbReference type="PANTHER" id="PTHR44068:SF11">
    <property type="entry name" value="GERANYL DIPHOSPHATE 2-C-METHYLTRANSFERASE"/>
    <property type="match status" value="1"/>
</dbReference>
<dbReference type="CDD" id="cd02440">
    <property type="entry name" value="AdoMet_MTases"/>
    <property type="match status" value="1"/>
</dbReference>
<dbReference type="InterPro" id="IPR050447">
    <property type="entry name" value="Erg6_SMT_methyltransf"/>
</dbReference>
<dbReference type="InterPro" id="IPR029063">
    <property type="entry name" value="SAM-dependent_MTases_sf"/>
</dbReference>
<name>A0A1F5FVH3_9BACT</name>
<dbReference type="PANTHER" id="PTHR44068">
    <property type="entry name" value="ZGC:194242"/>
    <property type="match status" value="1"/>
</dbReference>
<dbReference type="SUPFAM" id="SSF53335">
    <property type="entry name" value="S-adenosyl-L-methionine-dependent methyltransferases"/>
    <property type="match status" value="1"/>
</dbReference>
<gene>
    <name evidence="2" type="ORF">A2572_04845</name>
</gene>
<protein>
    <recommendedName>
        <fullName evidence="1">Methyltransferase domain-containing protein</fullName>
    </recommendedName>
</protein>
<dbReference type="Proteomes" id="UP000179237">
    <property type="component" value="Unassembled WGS sequence"/>
</dbReference>
<dbReference type="EMBL" id="MFAQ01000012">
    <property type="protein sequence ID" value="OGD83595.1"/>
    <property type="molecule type" value="Genomic_DNA"/>
</dbReference>
<accession>A0A1F5FVH3</accession>
<dbReference type="Pfam" id="PF13847">
    <property type="entry name" value="Methyltransf_31"/>
    <property type="match status" value="1"/>
</dbReference>
<dbReference type="AlphaFoldDB" id="A0A1F5FVH3"/>
<dbReference type="Gene3D" id="3.40.50.150">
    <property type="entry name" value="Vaccinia Virus protein VP39"/>
    <property type="match status" value="1"/>
</dbReference>